<dbReference type="Proteomes" id="UP001501166">
    <property type="component" value="Unassembled WGS sequence"/>
</dbReference>
<feature type="transmembrane region" description="Helical" evidence="2">
    <location>
        <begin position="21"/>
        <end position="43"/>
    </location>
</feature>
<dbReference type="RefSeq" id="WP_343753464.1">
    <property type="nucleotide sequence ID" value="NZ_BAAACW010000024.1"/>
</dbReference>
<dbReference type="InterPro" id="IPR009988">
    <property type="entry name" value="DUF1510"/>
</dbReference>
<organism evidence="4 5">
    <name type="scientific">Alkalibacterium iburiense</name>
    <dbReference type="NCBI Taxonomy" id="290589"/>
    <lineage>
        <taxon>Bacteria</taxon>
        <taxon>Bacillati</taxon>
        <taxon>Bacillota</taxon>
        <taxon>Bacilli</taxon>
        <taxon>Lactobacillales</taxon>
        <taxon>Carnobacteriaceae</taxon>
        <taxon>Alkalibacterium</taxon>
    </lineage>
</organism>
<reference evidence="5" key="1">
    <citation type="journal article" date="2019" name="Int. J. Syst. Evol. Microbiol.">
        <title>The Global Catalogue of Microorganisms (GCM) 10K type strain sequencing project: providing services to taxonomists for standard genome sequencing and annotation.</title>
        <authorList>
            <consortium name="The Broad Institute Genomics Platform"/>
            <consortium name="The Broad Institute Genome Sequencing Center for Infectious Disease"/>
            <person name="Wu L."/>
            <person name="Ma J."/>
        </authorList>
    </citation>
    <scope>NUCLEOTIDE SEQUENCE [LARGE SCALE GENOMIC DNA]</scope>
    <source>
        <strain evidence="5">JCM 12662</strain>
    </source>
</reference>
<keyword evidence="2" id="KW-0812">Transmembrane</keyword>
<evidence type="ECO:0000313" key="5">
    <source>
        <dbReference type="Proteomes" id="UP001501166"/>
    </source>
</evidence>
<keyword evidence="5" id="KW-1185">Reference proteome</keyword>
<feature type="domain" description="DUF1510" evidence="3">
    <location>
        <begin position="148"/>
        <end position="224"/>
    </location>
</feature>
<comment type="caution">
    <text evidence="4">The sequence shown here is derived from an EMBL/GenBank/DDBJ whole genome shotgun (WGS) entry which is preliminary data.</text>
</comment>
<feature type="region of interest" description="Disordered" evidence="1">
    <location>
        <begin position="53"/>
        <end position="152"/>
    </location>
</feature>
<sequence length="232" mass="25952">MRRTRSTHNQPKKPNQNNNEKIYYIIIGILLVVLLAIVIFIFLNRDTATDLDESNLEPETTEIVDVEESEDTEEDTETQNETDDSETEDETETDTDSDTEEDTDEVAEEAEPETDETEEEADTDEETEDDTAETDSDYEVTEDAPLDESHQVDYADGSSDRVAIANAASAVTGINSSEMITNWVGNDGPGRIFTIVSNTSQSQVYRLTMQYGEGQWHVTGVQELDSVPSEFN</sequence>
<dbReference type="Pfam" id="PF07423">
    <property type="entry name" value="DUF1510"/>
    <property type="match status" value="1"/>
</dbReference>
<evidence type="ECO:0000256" key="2">
    <source>
        <dbReference type="SAM" id="Phobius"/>
    </source>
</evidence>
<accession>A0ABP3GSZ4</accession>
<proteinExistence type="predicted"/>
<dbReference type="EMBL" id="BAAACW010000024">
    <property type="protein sequence ID" value="GAA0354095.1"/>
    <property type="molecule type" value="Genomic_DNA"/>
</dbReference>
<evidence type="ECO:0000256" key="1">
    <source>
        <dbReference type="SAM" id="MobiDB-lite"/>
    </source>
</evidence>
<name>A0ABP3GSZ4_9LACT</name>
<evidence type="ECO:0000259" key="3">
    <source>
        <dbReference type="Pfam" id="PF07423"/>
    </source>
</evidence>
<gene>
    <name evidence="4" type="ORF">GCM10008932_03900</name>
</gene>
<feature type="compositionally biased region" description="Acidic residues" evidence="1">
    <location>
        <begin position="53"/>
        <end position="146"/>
    </location>
</feature>
<keyword evidence="2" id="KW-1133">Transmembrane helix</keyword>
<keyword evidence="2" id="KW-0472">Membrane</keyword>
<evidence type="ECO:0000313" key="4">
    <source>
        <dbReference type="EMBL" id="GAA0354095.1"/>
    </source>
</evidence>
<protein>
    <recommendedName>
        <fullName evidence="3">DUF1510 domain-containing protein</fullName>
    </recommendedName>
</protein>